<dbReference type="SUPFAM" id="SSF53756">
    <property type="entry name" value="UDP-Glycosyltransferase/glycogen phosphorylase"/>
    <property type="match status" value="1"/>
</dbReference>
<accession>A0A2H0KSD5</accession>
<gene>
    <name evidence="4" type="ORF">COV84_03125</name>
</gene>
<dbReference type="Proteomes" id="UP000229317">
    <property type="component" value="Unassembled WGS sequence"/>
</dbReference>
<feature type="domain" description="Glycosyltransferase subfamily 4-like N-terminal" evidence="3">
    <location>
        <begin position="17"/>
        <end position="186"/>
    </location>
</feature>
<evidence type="ECO:0000313" key="4">
    <source>
        <dbReference type="EMBL" id="PIQ75059.1"/>
    </source>
</evidence>
<dbReference type="GO" id="GO:0016757">
    <property type="term" value="F:glycosyltransferase activity"/>
    <property type="evidence" value="ECO:0007669"/>
    <property type="project" value="InterPro"/>
</dbReference>
<evidence type="ECO:0000259" key="3">
    <source>
        <dbReference type="Pfam" id="PF13439"/>
    </source>
</evidence>
<sequence>MTIGINAAAALKQPRTGVEEYCYQLIKHLTMLPEAKAHRFFLYVPKSDTNTRIHLNDSNNKYFDFELPINFEVRKLNWPLSMWTQIRLASHMVFNKPDVLFIPVHVLPRFHPKNSVVTIHGLEYEYFPEYYPFWFRNYLRWSTRYAVKHARKIIAVSENTKRDIIKFYRADVGKIEVVYHGVKISRCDVHSSDYIFHDREICNQGKIPTLLYIGRIELKKNILGILEVYKILKEKYKISHELILAGAPGYGYEKIKLALTENISPLQRRNVLRQVRELGYVSEAEKWKLLRGADAFLFPTFYEGFGMPILEAQAAGVPVVSSNVSSIREVARDSALLIDPNNPEQIAQAVYKIIDDKALRDKLIELGFDNIKRFSWEKCARETLRIMTS</sequence>
<dbReference type="PANTHER" id="PTHR46401:SF2">
    <property type="entry name" value="GLYCOSYLTRANSFERASE WBBK-RELATED"/>
    <property type="match status" value="1"/>
</dbReference>
<keyword evidence="1" id="KW-0808">Transferase</keyword>
<proteinExistence type="predicted"/>
<evidence type="ECO:0000256" key="1">
    <source>
        <dbReference type="ARBA" id="ARBA00022679"/>
    </source>
</evidence>
<dbReference type="InterPro" id="IPR001296">
    <property type="entry name" value="Glyco_trans_1"/>
</dbReference>
<feature type="domain" description="Glycosyl transferase family 1" evidence="2">
    <location>
        <begin position="205"/>
        <end position="365"/>
    </location>
</feature>
<evidence type="ECO:0008006" key="6">
    <source>
        <dbReference type="Google" id="ProtNLM"/>
    </source>
</evidence>
<dbReference type="InterPro" id="IPR028098">
    <property type="entry name" value="Glyco_trans_4-like_N"/>
</dbReference>
<comment type="caution">
    <text evidence="4">The sequence shown here is derived from an EMBL/GenBank/DDBJ whole genome shotgun (WGS) entry which is preliminary data.</text>
</comment>
<dbReference type="CDD" id="cd03809">
    <property type="entry name" value="GT4_MtfB-like"/>
    <property type="match status" value="1"/>
</dbReference>
<dbReference type="GO" id="GO:0009103">
    <property type="term" value="P:lipopolysaccharide biosynthetic process"/>
    <property type="evidence" value="ECO:0007669"/>
    <property type="project" value="TreeGrafter"/>
</dbReference>
<protein>
    <recommendedName>
        <fullName evidence="6">Glycosyl transferase family 1</fullName>
    </recommendedName>
</protein>
<dbReference type="Pfam" id="PF13439">
    <property type="entry name" value="Glyco_transf_4"/>
    <property type="match status" value="1"/>
</dbReference>
<dbReference type="Gene3D" id="3.40.50.2000">
    <property type="entry name" value="Glycogen Phosphorylase B"/>
    <property type="match status" value="2"/>
</dbReference>
<dbReference type="AlphaFoldDB" id="A0A2H0KSD5"/>
<dbReference type="EMBL" id="PCVO01000048">
    <property type="protein sequence ID" value="PIQ75059.1"/>
    <property type="molecule type" value="Genomic_DNA"/>
</dbReference>
<name>A0A2H0KSD5_9BACT</name>
<evidence type="ECO:0000313" key="5">
    <source>
        <dbReference type="Proteomes" id="UP000229317"/>
    </source>
</evidence>
<organism evidence="4 5">
    <name type="scientific">Candidatus Portnoybacteria bacterium CG11_big_fil_rev_8_21_14_0_20_40_15</name>
    <dbReference type="NCBI Taxonomy" id="1974817"/>
    <lineage>
        <taxon>Bacteria</taxon>
        <taxon>Candidatus Portnoyibacteriota</taxon>
    </lineage>
</organism>
<dbReference type="PANTHER" id="PTHR46401">
    <property type="entry name" value="GLYCOSYLTRANSFERASE WBBK-RELATED"/>
    <property type="match status" value="1"/>
</dbReference>
<evidence type="ECO:0000259" key="2">
    <source>
        <dbReference type="Pfam" id="PF00534"/>
    </source>
</evidence>
<reference evidence="4 5" key="1">
    <citation type="submission" date="2017-09" db="EMBL/GenBank/DDBJ databases">
        <title>Depth-based differentiation of microbial function through sediment-hosted aquifers and enrichment of novel symbionts in the deep terrestrial subsurface.</title>
        <authorList>
            <person name="Probst A.J."/>
            <person name="Ladd B."/>
            <person name="Jarett J.K."/>
            <person name="Geller-Mcgrath D.E."/>
            <person name="Sieber C.M."/>
            <person name="Emerson J.B."/>
            <person name="Anantharaman K."/>
            <person name="Thomas B.C."/>
            <person name="Malmstrom R."/>
            <person name="Stieglmeier M."/>
            <person name="Klingl A."/>
            <person name="Woyke T."/>
            <person name="Ryan C.M."/>
            <person name="Banfield J.F."/>
        </authorList>
    </citation>
    <scope>NUCLEOTIDE SEQUENCE [LARGE SCALE GENOMIC DNA]</scope>
    <source>
        <strain evidence="4">CG11_big_fil_rev_8_21_14_0_20_40_15</strain>
    </source>
</reference>
<dbReference type="Pfam" id="PF00534">
    <property type="entry name" value="Glycos_transf_1"/>
    <property type="match status" value="1"/>
</dbReference>